<dbReference type="Pfam" id="PF00180">
    <property type="entry name" value="Iso_dh"/>
    <property type="match status" value="1"/>
</dbReference>
<dbReference type="FunFam" id="3.40.718.10:FF:000006">
    <property type="entry name" value="3-isopropylmalate dehydrogenase"/>
    <property type="match status" value="1"/>
</dbReference>
<feature type="site" description="Important for catalysis" evidence="14">
    <location>
        <position position="200"/>
    </location>
</feature>
<dbReference type="STRING" id="1150469.RSPPHO_00357"/>
<dbReference type="AlphaFoldDB" id="H6SNA7"/>
<evidence type="ECO:0000256" key="10">
    <source>
        <dbReference type="ARBA" id="ARBA00023002"/>
    </source>
</evidence>
<gene>
    <name evidence="14 18" type="primary">leuB</name>
    <name evidence="18" type="ORF">RSPPHO_00357</name>
</gene>
<evidence type="ECO:0000256" key="2">
    <source>
        <dbReference type="ARBA" id="ARBA00001936"/>
    </source>
</evidence>
<keyword evidence="7 14" id="KW-0028">Amino-acid biosynthesis</keyword>
<name>H6SNA7_PARPM</name>
<protein>
    <recommendedName>
        <fullName evidence="14">3-isopropylmalate dehydrogenase</fullName>
        <ecNumber evidence="14">1.1.1.85</ecNumber>
    </recommendedName>
    <alternativeName>
        <fullName evidence="14">3-IPM-DH</fullName>
    </alternativeName>
    <alternativeName>
        <fullName evidence="14">Beta-IPM dehydrogenase</fullName>
        <shortName evidence="14">IMDH</shortName>
    </alternativeName>
</protein>
<evidence type="ECO:0000259" key="17">
    <source>
        <dbReference type="SMART" id="SM01329"/>
    </source>
</evidence>
<dbReference type="Proteomes" id="UP000033220">
    <property type="component" value="Chromosome DSM 122"/>
</dbReference>
<keyword evidence="14" id="KW-0963">Cytoplasm</keyword>
<comment type="similarity">
    <text evidence="4 14">Belongs to the isocitrate and isopropylmalate dehydrogenases family. LeuB type 1 subfamily.</text>
</comment>
<evidence type="ECO:0000256" key="12">
    <source>
        <dbReference type="ARBA" id="ARBA00023211"/>
    </source>
</evidence>
<comment type="cofactor">
    <cofactor evidence="2">
        <name>Mn(2+)</name>
        <dbReference type="ChEBI" id="CHEBI:29035"/>
    </cofactor>
</comment>
<evidence type="ECO:0000256" key="15">
    <source>
        <dbReference type="RuleBase" id="RU004445"/>
    </source>
</evidence>
<dbReference type="PANTHER" id="PTHR42979:SF1">
    <property type="entry name" value="3-ISOPROPYLMALATE DEHYDROGENASE"/>
    <property type="match status" value="1"/>
</dbReference>
<comment type="function">
    <text evidence="14 15">Catalyzes the oxidation of 3-carboxy-2-hydroxy-4-methylpentanoate (3-isopropylmalate) to 3-carboxy-4-methyl-2-oxopentanoate. The product decarboxylates to 4-methyl-2 oxopentanoate.</text>
</comment>
<keyword evidence="19" id="KW-1185">Reference proteome</keyword>
<dbReference type="eggNOG" id="COG0473">
    <property type="taxonomic scope" value="Bacteria"/>
</dbReference>
<evidence type="ECO:0000256" key="13">
    <source>
        <dbReference type="ARBA" id="ARBA00023304"/>
    </source>
</evidence>
<feature type="binding site" evidence="14">
    <location>
        <position position="312"/>
    </location>
    <ligand>
        <name>Mg(2+)</name>
        <dbReference type="ChEBI" id="CHEBI:18420"/>
    </ligand>
</feature>
<sequence>MKSALFQKRGGGREGHRQKKKGGLGHRPRRGSGRQPRIARSKHPALTRTTPYCFSETMMSAKKLLFLPGDGIGPEVMAQVRRVMDWLAASGRATFEVEDGLVGGVAYDAYGTPLHDDTMKLALEADAVLLGAVGGPKWDSLDFAVKPERGLLRLRKDMELFANLRPALVFDALAEASSLKTELVAGLDILIVRELTGGVYFGQPRGISDLPNGERRGVNTQVYDTHEIVRVARVAFDLARKRDKRLCSVEKANVMESGLLWREEVTKIGTSEFPDVALSHMYADNCAMQLVRQPKQFDVIVTDNLFGDLLSDCAAMLTGSLGMLPSASLGEADAQGRRKAMYEPVHGSAPDIAGQNKANPLATILSFSMMLRYSFDLAAEADLVDQAVRDVLAAGIRTGDIMQPGKTLVGTSGMGDALLDALKKHG</sequence>
<feature type="site" description="Important for catalysis" evidence="14">
    <location>
        <position position="251"/>
    </location>
</feature>
<feature type="binding site" evidence="14">
    <location>
        <position position="165"/>
    </location>
    <ligand>
        <name>substrate</name>
    </ligand>
</feature>
<dbReference type="RefSeq" id="WP_014413623.1">
    <property type="nucleotide sequence ID" value="NC_017059.1"/>
</dbReference>
<dbReference type="InterPro" id="IPR024084">
    <property type="entry name" value="IsoPropMal-DH-like_dom"/>
</dbReference>
<keyword evidence="6 14" id="KW-0432">Leucine biosynthesis</keyword>
<dbReference type="GO" id="GO:0000287">
    <property type="term" value="F:magnesium ion binding"/>
    <property type="evidence" value="ECO:0007669"/>
    <property type="project" value="InterPro"/>
</dbReference>
<evidence type="ECO:0000313" key="18">
    <source>
        <dbReference type="EMBL" id="CCG06983.1"/>
    </source>
</evidence>
<evidence type="ECO:0000313" key="19">
    <source>
        <dbReference type="Proteomes" id="UP000033220"/>
    </source>
</evidence>
<dbReference type="EC" id="1.1.1.85" evidence="14"/>
<proteinExistence type="inferred from homology"/>
<dbReference type="EMBL" id="HE663493">
    <property type="protein sequence ID" value="CCG06983.1"/>
    <property type="molecule type" value="Genomic_DNA"/>
</dbReference>
<feature type="binding site" evidence="14">
    <location>
        <position position="284"/>
    </location>
    <ligand>
        <name>Mg(2+)</name>
        <dbReference type="ChEBI" id="CHEBI:18420"/>
    </ligand>
</feature>
<evidence type="ECO:0000256" key="1">
    <source>
        <dbReference type="ARBA" id="ARBA00000624"/>
    </source>
</evidence>
<dbReference type="HAMAP" id="MF_01033">
    <property type="entry name" value="LeuB_type1"/>
    <property type="match status" value="1"/>
</dbReference>
<feature type="domain" description="Isopropylmalate dehydrogenase-like" evidence="17">
    <location>
        <begin position="63"/>
        <end position="418"/>
    </location>
</feature>
<dbReference type="Gene3D" id="3.40.718.10">
    <property type="entry name" value="Isopropylmalate Dehydrogenase"/>
    <property type="match status" value="1"/>
</dbReference>
<comment type="subunit">
    <text evidence="5 14 15">Homodimer.</text>
</comment>
<feature type="compositionally biased region" description="Basic residues" evidence="16">
    <location>
        <begin position="16"/>
        <end position="45"/>
    </location>
</feature>
<feature type="binding site" evidence="14">
    <location>
        <position position="284"/>
    </location>
    <ligand>
        <name>substrate</name>
    </ligand>
</feature>
<evidence type="ECO:0000256" key="7">
    <source>
        <dbReference type="ARBA" id="ARBA00022605"/>
    </source>
</evidence>
<keyword evidence="13 14" id="KW-0100">Branched-chain amino acid biosynthesis</keyword>
<dbReference type="GO" id="GO:0051287">
    <property type="term" value="F:NAD binding"/>
    <property type="evidence" value="ECO:0007669"/>
    <property type="project" value="InterPro"/>
</dbReference>
<evidence type="ECO:0000256" key="8">
    <source>
        <dbReference type="ARBA" id="ARBA00022723"/>
    </source>
</evidence>
<feature type="binding site" evidence="14">
    <location>
        <position position="308"/>
    </location>
    <ligand>
        <name>Mg(2+)</name>
        <dbReference type="ChEBI" id="CHEBI:18420"/>
    </ligand>
</feature>
<dbReference type="InterPro" id="IPR019818">
    <property type="entry name" value="IsoCit/isopropylmalate_DH_CS"/>
</dbReference>
<keyword evidence="12 14" id="KW-0464">Manganese</keyword>
<feature type="binding site" evidence="14">
    <location>
        <begin position="135"/>
        <end position="148"/>
    </location>
    <ligand>
        <name>NAD(+)</name>
        <dbReference type="ChEBI" id="CHEBI:57540"/>
    </ligand>
</feature>
<dbReference type="GO" id="GO:0003862">
    <property type="term" value="F:3-isopropylmalate dehydrogenase activity"/>
    <property type="evidence" value="ECO:0007669"/>
    <property type="project" value="UniProtKB-UniRule"/>
</dbReference>
<dbReference type="GO" id="GO:0005829">
    <property type="term" value="C:cytosol"/>
    <property type="evidence" value="ECO:0007669"/>
    <property type="project" value="TreeGrafter"/>
</dbReference>
<comment type="subcellular location">
    <subcellularLocation>
        <location evidence="14">Cytoplasm</location>
    </subcellularLocation>
</comment>
<dbReference type="HOGENOM" id="CLU_031953_0_3_5"/>
<evidence type="ECO:0000256" key="5">
    <source>
        <dbReference type="ARBA" id="ARBA00011738"/>
    </source>
</evidence>
<evidence type="ECO:0000256" key="11">
    <source>
        <dbReference type="ARBA" id="ARBA00023027"/>
    </source>
</evidence>
<evidence type="ECO:0000256" key="9">
    <source>
        <dbReference type="ARBA" id="ARBA00022842"/>
    </source>
</evidence>
<evidence type="ECO:0000256" key="4">
    <source>
        <dbReference type="ARBA" id="ARBA00008319"/>
    </source>
</evidence>
<organism evidence="18 19">
    <name type="scientific">Pararhodospirillum photometricum DSM 122</name>
    <dbReference type="NCBI Taxonomy" id="1150469"/>
    <lineage>
        <taxon>Bacteria</taxon>
        <taxon>Pseudomonadati</taxon>
        <taxon>Pseudomonadota</taxon>
        <taxon>Alphaproteobacteria</taxon>
        <taxon>Rhodospirillales</taxon>
        <taxon>Rhodospirillaceae</taxon>
        <taxon>Pararhodospirillum</taxon>
    </lineage>
</organism>
<comment type="pathway">
    <text evidence="3 14 15">Amino-acid biosynthesis; L-leucine biosynthesis; L-leucine from 3-methyl-2-oxobutanoate: step 3/4.</text>
</comment>
<comment type="cofactor">
    <cofactor evidence="14 15">
        <name>Mg(2+)</name>
        <dbReference type="ChEBI" id="CHEBI:18420"/>
    </cofactor>
    <cofactor evidence="14 15">
        <name>Mn(2+)</name>
        <dbReference type="ChEBI" id="CHEBI:29035"/>
    </cofactor>
    <text evidence="14 15">Binds 1 Mg(2+) or Mn(2+) ion per subunit.</text>
</comment>
<dbReference type="PROSITE" id="PS00470">
    <property type="entry name" value="IDH_IMDH"/>
    <property type="match status" value="1"/>
</dbReference>
<keyword evidence="8 14" id="KW-0479">Metal-binding</keyword>
<dbReference type="UniPathway" id="UPA00048">
    <property type="reaction ID" value="UER00072"/>
</dbReference>
<dbReference type="SUPFAM" id="SSF53659">
    <property type="entry name" value="Isocitrate/Isopropylmalate dehydrogenase-like"/>
    <property type="match status" value="1"/>
</dbReference>
<reference evidence="18 19" key="1">
    <citation type="submission" date="2012-02" db="EMBL/GenBank/DDBJ databases">
        <title>Shotgun genome sequence of Phaeospirillum photometricum DSM 122.</title>
        <authorList>
            <person name="Duquesne K."/>
            <person name="Sturgis J."/>
        </authorList>
    </citation>
    <scope>NUCLEOTIDE SEQUENCE [LARGE SCALE GENOMIC DNA]</scope>
    <source>
        <strain evidence="19">DSM122</strain>
    </source>
</reference>
<evidence type="ECO:0000256" key="16">
    <source>
        <dbReference type="SAM" id="MobiDB-lite"/>
    </source>
</evidence>
<keyword evidence="10 14" id="KW-0560">Oxidoreductase</keyword>
<feature type="binding site" evidence="14">
    <location>
        <position position="193"/>
    </location>
    <ligand>
        <name>substrate</name>
    </ligand>
</feature>
<comment type="catalytic activity">
    <reaction evidence="1 14 15">
        <text>(2R,3S)-3-isopropylmalate + NAD(+) = 4-methyl-2-oxopentanoate + CO2 + NADH</text>
        <dbReference type="Rhea" id="RHEA:32271"/>
        <dbReference type="ChEBI" id="CHEBI:16526"/>
        <dbReference type="ChEBI" id="CHEBI:17865"/>
        <dbReference type="ChEBI" id="CHEBI:35121"/>
        <dbReference type="ChEBI" id="CHEBI:57540"/>
        <dbReference type="ChEBI" id="CHEBI:57945"/>
        <dbReference type="EC" id="1.1.1.85"/>
    </reaction>
</comment>
<feature type="binding site" evidence="14">
    <location>
        <begin position="347"/>
        <end position="359"/>
    </location>
    <ligand>
        <name>NAD(+)</name>
        <dbReference type="ChEBI" id="CHEBI:57540"/>
    </ligand>
</feature>
<dbReference type="KEGG" id="rpm:RSPPHO_00357"/>
<evidence type="ECO:0000256" key="3">
    <source>
        <dbReference type="ARBA" id="ARBA00004762"/>
    </source>
</evidence>
<dbReference type="SMART" id="SM01329">
    <property type="entry name" value="Iso_dh"/>
    <property type="match status" value="1"/>
</dbReference>
<accession>H6SNA7</accession>
<dbReference type="InterPro" id="IPR004429">
    <property type="entry name" value="Isopropylmalate_DH"/>
</dbReference>
<evidence type="ECO:0000256" key="6">
    <source>
        <dbReference type="ARBA" id="ARBA00022430"/>
    </source>
</evidence>
<keyword evidence="9 14" id="KW-0460">Magnesium</keyword>
<evidence type="ECO:0000256" key="14">
    <source>
        <dbReference type="HAMAP-Rule" id="MF_01033"/>
    </source>
</evidence>
<feature type="region of interest" description="Disordered" evidence="16">
    <location>
        <begin position="1"/>
        <end position="46"/>
    </location>
</feature>
<dbReference type="PANTHER" id="PTHR42979">
    <property type="entry name" value="3-ISOPROPYLMALATE DEHYDROGENASE"/>
    <property type="match status" value="1"/>
</dbReference>
<keyword evidence="11 14" id="KW-0520">NAD</keyword>
<feature type="binding site" evidence="14">
    <location>
        <position position="155"/>
    </location>
    <ligand>
        <name>substrate</name>
    </ligand>
</feature>
<dbReference type="NCBIfam" id="TIGR00169">
    <property type="entry name" value="leuB"/>
    <property type="match status" value="1"/>
</dbReference>
<dbReference type="GO" id="GO:0009098">
    <property type="term" value="P:L-leucine biosynthetic process"/>
    <property type="evidence" value="ECO:0007669"/>
    <property type="project" value="UniProtKB-UniRule"/>
</dbReference>